<dbReference type="EMBL" id="BLXT01001860">
    <property type="protein sequence ID" value="GFN88606.1"/>
    <property type="molecule type" value="Genomic_DNA"/>
</dbReference>
<feature type="region of interest" description="Disordered" evidence="1">
    <location>
        <begin position="71"/>
        <end position="97"/>
    </location>
</feature>
<dbReference type="Proteomes" id="UP000735302">
    <property type="component" value="Unassembled WGS sequence"/>
</dbReference>
<accession>A0AAV3Z074</accession>
<sequence>MVMVVEDEEQEEVQEEEKQEVDVNGGAVAHLAEQLATKSDVRSSNPCPGPANFSLLLCVHPALNGQLGLLRPGESKGAEESNVKLPHNAVCQEQSGP</sequence>
<keyword evidence="3" id="KW-1185">Reference proteome</keyword>
<proteinExistence type="predicted"/>
<comment type="caution">
    <text evidence="2">The sequence shown here is derived from an EMBL/GenBank/DDBJ whole genome shotgun (WGS) entry which is preliminary data.</text>
</comment>
<feature type="compositionally biased region" description="Acidic residues" evidence="1">
    <location>
        <begin position="1"/>
        <end position="19"/>
    </location>
</feature>
<evidence type="ECO:0000313" key="2">
    <source>
        <dbReference type="EMBL" id="GFN88606.1"/>
    </source>
</evidence>
<evidence type="ECO:0000256" key="1">
    <source>
        <dbReference type="SAM" id="MobiDB-lite"/>
    </source>
</evidence>
<feature type="region of interest" description="Disordered" evidence="1">
    <location>
        <begin position="1"/>
        <end position="23"/>
    </location>
</feature>
<gene>
    <name evidence="2" type="ORF">PoB_001511200</name>
</gene>
<feature type="compositionally biased region" description="Basic and acidic residues" evidence="1">
    <location>
        <begin position="73"/>
        <end position="82"/>
    </location>
</feature>
<protein>
    <submittedName>
        <fullName evidence="2">Uncharacterized protein</fullName>
    </submittedName>
</protein>
<reference evidence="2 3" key="1">
    <citation type="journal article" date="2021" name="Elife">
        <title>Chloroplast acquisition without the gene transfer in kleptoplastic sea slugs, Plakobranchus ocellatus.</title>
        <authorList>
            <person name="Maeda T."/>
            <person name="Takahashi S."/>
            <person name="Yoshida T."/>
            <person name="Shimamura S."/>
            <person name="Takaki Y."/>
            <person name="Nagai Y."/>
            <person name="Toyoda A."/>
            <person name="Suzuki Y."/>
            <person name="Arimoto A."/>
            <person name="Ishii H."/>
            <person name="Satoh N."/>
            <person name="Nishiyama T."/>
            <person name="Hasebe M."/>
            <person name="Maruyama T."/>
            <person name="Minagawa J."/>
            <person name="Obokata J."/>
            <person name="Shigenobu S."/>
        </authorList>
    </citation>
    <scope>NUCLEOTIDE SEQUENCE [LARGE SCALE GENOMIC DNA]</scope>
</reference>
<evidence type="ECO:0000313" key="3">
    <source>
        <dbReference type="Proteomes" id="UP000735302"/>
    </source>
</evidence>
<dbReference type="AlphaFoldDB" id="A0AAV3Z074"/>
<name>A0AAV3Z074_9GAST</name>
<organism evidence="2 3">
    <name type="scientific">Plakobranchus ocellatus</name>
    <dbReference type="NCBI Taxonomy" id="259542"/>
    <lineage>
        <taxon>Eukaryota</taxon>
        <taxon>Metazoa</taxon>
        <taxon>Spiralia</taxon>
        <taxon>Lophotrochozoa</taxon>
        <taxon>Mollusca</taxon>
        <taxon>Gastropoda</taxon>
        <taxon>Heterobranchia</taxon>
        <taxon>Euthyneura</taxon>
        <taxon>Panpulmonata</taxon>
        <taxon>Sacoglossa</taxon>
        <taxon>Placobranchoidea</taxon>
        <taxon>Plakobranchidae</taxon>
        <taxon>Plakobranchus</taxon>
    </lineage>
</organism>